<dbReference type="GO" id="GO:0000932">
    <property type="term" value="C:P-body"/>
    <property type="evidence" value="ECO:0007669"/>
    <property type="project" value="TreeGrafter"/>
</dbReference>
<dbReference type="STRING" id="31234.E3LVA9"/>
<dbReference type="InterPro" id="IPR019050">
    <property type="entry name" value="FDF_dom"/>
</dbReference>
<dbReference type="GO" id="GO:0031087">
    <property type="term" value="P:deadenylation-independent decapping of nuclear-transcribed mRNA"/>
    <property type="evidence" value="ECO:0007669"/>
    <property type="project" value="TreeGrafter"/>
</dbReference>
<dbReference type="Gene3D" id="2.30.30.100">
    <property type="match status" value="1"/>
</dbReference>
<dbReference type="Proteomes" id="UP000008281">
    <property type="component" value="Unassembled WGS sequence"/>
</dbReference>
<name>E3LVA9_CAERE</name>
<dbReference type="OMA" id="HVMIADR"/>
<dbReference type="PANTHER" id="PTHR13612">
    <property type="entry name" value="ENHANCER OF MRNA-DECAPPING PROTEIN 3"/>
    <property type="match status" value="1"/>
</dbReference>
<proteinExistence type="predicted"/>
<dbReference type="eggNOG" id="ENOG502SAID">
    <property type="taxonomic scope" value="Eukaryota"/>
</dbReference>
<dbReference type="OrthoDB" id="5824531at2759"/>
<gene>
    <name evidence="3" type="primary">Cre-edc-3</name>
    <name evidence="3" type="ORF">CRE_29488</name>
</gene>
<protein>
    <submittedName>
        <fullName evidence="3">CRE-EDC-3 protein</fullName>
    </submittedName>
</protein>
<dbReference type="AlphaFoldDB" id="E3LVA9"/>
<evidence type="ECO:0000259" key="2">
    <source>
        <dbReference type="PROSITE" id="PS51512"/>
    </source>
</evidence>
<keyword evidence="4" id="KW-1185">Reference proteome</keyword>
<dbReference type="PANTHER" id="PTHR13612:SF0">
    <property type="entry name" value="ENHANCER OF MRNA-DECAPPING PROTEIN 3"/>
    <property type="match status" value="1"/>
</dbReference>
<dbReference type="EMBL" id="DS268416">
    <property type="protein sequence ID" value="EFP12594.1"/>
    <property type="molecule type" value="Genomic_DNA"/>
</dbReference>
<dbReference type="InterPro" id="IPR025609">
    <property type="entry name" value="Lsm14-like_N"/>
</dbReference>
<evidence type="ECO:0000256" key="1">
    <source>
        <dbReference type="SAM" id="MobiDB-lite"/>
    </source>
</evidence>
<feature type="domain" description="DFDF" evidence="2">
    <location>
        <begin position="242"/>
        <end position="278"/>
    </location>
</feature>
<accession>E3LVA9</accession>
<evidence type="ECO:0000313" key="4">
    <source>
        <dbReference type="Proteomes" id="UP000008281"/>
    </source>
</evidence>
<dbReference type="FunFam" id="2.30.30.100:FF:000115">
    <property type="entry name" value="Yeast Enhancer of DeCapping homolog"/>
    <property type="match status" value="1"/>
</dbReference>
<evidence type="ECO:0000313" key="3">
    <source>
        <dbReference type="EMBL" id="EFP12594.1"/>
    </source>
</evidence>
<dbReference type="SMART" id="SM01271">
    <property type="entry name" value="LSM14"/>
    <property type="match status" value="1"/>
</dbReference>
<feature type="compositionally biased region" description="Low complexity" evidence="1">
    <location>
        <begin position="105"/>
        <end position="120"/>
    </location>
</feature>
<dbReference type="FunCoup" id="E3LVA9">
    <property type="interactions" value="26"/>
</dbReference>
<dbReference type="HOGENOM" id="CLU_481655_0_0_1"/>
<dbReference type="SMART" id="SM01199">
    <property type="entry name" value="FDF"/>
    <property type="match status" value="1"/>
</dbReference>
<dbReference type="GO" id="GO:0003729">
    <property type="term" value="F:mRNA binding"/>
    <property type="evidence" value="ECO:0007669"/>
    <property type="project" value="TreeGrafter"/>
</dbReference>
<reference evidence="3" key="1">
    <citation type="submission" date="2007-07" db="EMBL/GenBank/DDBJ databases">
        <title>PCAP assembly of the Caenorhabditis remanei genome.</title>
        <authorList>
            <consortium name="The Caenorhabditis remanei Sequencing Consortium"/>
            <person name="Wilson R.K."/>
        </authorList>
    </citation>
    <scope>NUCLEOTIDE SEQUENCE [LARGE SCALE GENOMIC DNA]</scope>
    <source>
        <strain evidence="3">PB4641</strain>
    </source>
</reference>
<feature type="region of interest" description="Disordered" evidence="1">
    <location>
        <begin position="105"/>
        <end position="178"/>
    </location>
</feature>
<sequence length="574" mass="63451">MVNMDDKHIGSVISAETNDGSVYQGKLTTLDAHNGNVTMANVIKDGLPLNRCITLSSSDISRLKVIRAATQPTSVTPAQVPLYSAPSAKKQKPLKKSVDSTISSTSIASSSASSVPTSSSNNRPMILPPKSKGKSPKTFVASVEKLFEHHSNQRASPPKQPAPSKKQNRQSPKRNGFSHVTEEISETPQFKNFEPQVPNPKVLSAITPNGGKCSKKQGPSGNPVLDALNHYKGIGRRNKNDLSEPIDFDLDSDFDFAENLKLFEKDQNDDEYYENVEKLKVSQNFAHYENIIDDENRITSWTNLKARSGLVKSGGTPQKLENSTHFQVTGVSFEKSMNGDPIPAISVHEKKEFLNACKESLGEAVYDTVVADRIFQWVSEIQMSHGDTHGTIVLLASASNSVRSIRRLLTHFDKRRYNCHLFGKYPGQHFDHVNVVDDVKQLPREVPIICILSQEVNDDVECWLRAQSNGISSHYICVENVPSILDVSRCHLLQFGCATNGLRHVERKVKAVTRGGITFEKLCQGKMREETSSVLVDSAIADLGSPSNWFDEVSARFIATAFATNFLIRLSKSK</sequence>
<feature type="region of interest" description="Disordered" evidence="1">
    <location>
        <begin position="202"/>
        <end position="222"/>
    </location>
</feature>
<dbReference type="InParanoid" id="E3LVA9"/>
<dbReference type="PROSITE" id="PS51512">
    <property type="entry name" value="DFDF"/>
    <property type="match status" value="1"/>
</dbReference>
<dbReference type="InterPro" id="IPR025762">
    <property type="entry name" value="DFDF"/>
</dbReference>
<organism evidence="4">
    <name type="scientific">Caenorhabditis remanei</name>
    <name type="common">Caenorhabditis vulgaris</name>
    <dbReference type="NCBI Taxonomy" id="31234"/>
    <lineage>
        <taxon>Eukaryota</taxon>
        <taxon>Metazoa</taxon>
        <taxon>Ecdysozoa</taxon>
        <taxon>Nematoda</taxon>
        <taxon>Chromadorea</taxon>
        <taxon>Rhabditida</taxon>
        <taxon>Rhabditina</taxon>
        <taxon>Rhabditomorpha</taxon>
        <taxon>Rhabditoidea</taxon>
        <taxon>Rhabditidae</taxon>
        <taxon>Peloderinae</taxon>
        <taxon>Caenorhabditis</taxon>
    </lineage>
</organism>
<dbReference type="GO" id="GO:0033962">
    <property type="term" value="P:P-body assembly"/>
    <property type="evidence" value="ECO:0007669"/>
    <property type="project" value="TreeGrafter"/>
</dbReference>
<dbReference type="Pfam" id="PF12701">
    <property type="entry name" value="LSM14"/>
    <property type="match status" value="1"/>
</dbReference>